<evidence type="ECO:0000256" key="1">
    <source>
        <dbReference type="SAM" id="MobiDB-lite"/>
    </source>
</evidence>
<proteinExistence type="predicted"/>
<feature type="region of interest" description="Disordered" evidence="1">
    <location>
        <begin position="182"/>
        <end position="232"/>
    </location>
</feature>
<protein>
    <submittedName>
        <fullName evidence="2">Uncharacterized protein</fullName>
    </submittedName>
</protein>
<dbReference type="VEuPathDB" id="FungiDB:RhiirA1_481110"/>
<accession>A0A2N0NIW6</accession>
<dbReference type="AlphaFoldDB" id="A0A2N0NIW6"/>
<evidence type="ECO:0000313" key="2">
    <source>
        <dbReference type="EMBL" id="PKB94509.1"/>
    </source>
</evidence>
<name>A0A2N0NIW6_9GLOM</name>
<reference evidence="2 3" key="1">
    <citation type="submission" date="2016-04" db="EMBL/GenBank/DDBJ databases">
        <title>Genome analyses suggest a sexual origin of heterokaryosis in a supposedly ancient asexual fungus.</title>
        <authorList>
            <person name="Ropars J."/>
            <person name="Sedzielewska K."/>
            <person name="Noel J."/>
            <person name="Charron P."/>
            <person name="Farinelli L."/>
            <person name="Marton T."/>
            <person name="Kruger M."/>
            <person name="Pelin A."/>
            <person name="Brachmann A."/>
            <person name="Corradi N."/>
        </authorList>
    </citation>
    <scope>NUCLEOTIDE SEQUENCE [LARGE SCALE GENOMIC DNA]</scope>
    <source>
        <strain evidence="2 3">A5</strain>
    </source>
</reference>
<comment type="caution">
    <text evidence="2">The sequence shown here is derived from an EMBL/GenBank/DDBJ whole genome shotgun (WGS) entry which is preliminary data.</text>
</comment>
<feature type="non-terminal residue" evidence="2">
    <location>
        <position position="1"/>
    </location>
</feature>
<dbReference type="EMBL" id="LLXJ01005949">
    <property type="protein sequence ID" value="PKB94509.1"/>
    <property type="molecule type" value="Genomic_DNA"/>
</dbReference>
<organism evidence="2 3">
    <name type="scientific">Rhizophagus irregularis</name>
    <dbReference type="NCBI Taxonomy" id="588596"/>
    <lineage>
        <taxon>Eukaryota</taxon>
        <taxon>Fungi</taxon>
        <taxon>Fungi incertae sedis</taxon>
        <taxon>Mucoromycota</taxon>
        <taxon>Glomeromycotina</taxon>
        <taxon>Glomeromycetes</taxon>
        <taxon>Glomerales</taxon>
        <taxon>Glomeraceae</taxon>
        <taxon>Rhizophagus</taxon>
    </lineage>
</organism>
<gene>
    <name evidence="2" type="ORF">RhiirA5_386614</name>
</gene>
<reference evidence="2 3" key="2">
    <citation type="submission" date="2017-09" db="EMBL/GenBank/DDBJ databases">
        <title>Extensive intraspecific genome diversity in a model arbuscular mycorrhizal fungus.</title>
        <authorList>
            <person name="Chen E.C."/>
            <person name="Morin E."/>
            <person name="Beaudet D."/>
            <person name="Noel J."/>
            <person name="Ndikumana S."/>
            <person name="Charron P."/>
            <person name="St-Onge C."/>
            <person name="Giorgi J."/>
            <person name="Grigoriev I.V."/>
            <person name="Roux C."/>
            <person name="Martin F.M."/>
            <person name="Corradi N."/>
        </authorList>
    </citation>
    <scope>NUCLEOTIDE SEQUENCE [LARGE SCALE GENOMIC DNA]</scope>
    <source>
        <strain evidence="2 3">A5</strain>
    </source>
</reference>
<sequence>RKHLLVPGVLAKNADTWIKYVFREAYGLSGKTLGADFQDFLAKVQGHVAKDSSFYASLHASPSQDQILQTKSHNERLKSSLVNERLESSSSVDEWRETNKENEDINDSVLISFLEEIKEDYQNYGPQFRTALDKFIERYHASKSISVPRLSSFLYSIDRNIDAKRVKSGAMIHVQVESVKRRKLEGSNGKRRKLPAIVNGGKENSDPQTIPSRKKRKTSKKEHNLSKNVLKN</sequence>
<dbReference type="Proteomes" id="UP000232722">
    <property type="component" value="Unassembled WGS sequence"/>
</dbReference>
<dbReference type="VEuPathDB" id="FungiDB:FUN_006451"/>
<evidence type="ECO:0000313" key="3">
    <source>
        <dbReference type="Proteomes" id="UP000232722"/>
    </source>
</evidence>